<evidence type="ECO:0000256" key="2">
    <source>
        <dbReference type="ARBA" id="ARBA00022741"/>
    </source>
</evidence>
<dbReference type="AlphaFoldDB" id="A0AA88DKE3"/>
<dbReference type="InterPro" id="IPR041118">
    <property type="entry name" value="Rx_N"/>
</dbReference>
<dbReference type="Gene3D" id="1.20.5.4130">
    <property type="match status" value="1"/>
</dbReference>
<reference evidence="5" key="1">
    <citation type="submission" date="2023-07" db="EMBL/GenBank/DDBJ databases">
        <title>draft genome sequence of fig (Ficus carica).</title>
        <authorList>
            <person name="Takahashi T."/>
            <person name="Nishimura K."/>
        </authorList>
    </citation>
    <scope>NUCLEOTIDE SEQUENCE</scope>
</reference>
<dbReference type="GO" id="GO:0006952">
    <property type="term" value="P:defense response"/>
    <property type="evidence" value="ECO:0007669"/>
    <property type="project" value="UniProtKB-KW"/>
</dbReference>
<keyword evidence="2" id="KW-0547">Nucleotide-binding</keyword>
<evidence type="ECO:0000259" key="4">
    <source>
        <dbReference type="Pfam" id="PF18052"/>
    </source>
</evidence>
<organism evidence="5 6">
    <name type="scientific">Ficus carica</name>
    <name type="common">Common fig</name>
    <dbReference type="NCBI Taxonomy" id="3494"/>
    <lineage>
        <taxon>Eukaryota</taxon>
        <taxon>Viridiplantae</taxon>
        <taxon>Streptophyta</taxon>
        <taxon>Embryophyta</taxon>
        <taxon>Tracheophyta</taxon>
        <taxon>Spermatophyta</taxon>
        <taxon>Magnoliopsida</taxon>
        <taxon>eudicotyledons</taxon>
        <taxon>Gunneridae</taxon>
        <taxon>Pentapetalae</taxon>
        <taxon>rosids</taxon>
        <taxon>fabids</taxon>
        <taxon>Rosales</taxon>
        <taxon>Moraceae</taxon>
        <taxon>Ficeae</taxon>
        <taxon>Ficus</taxon>
    </lineage>
</organism>
<dbReference type="Pfam" id="PF18052">
    <property type="entry name" value="Rx_N"/>
    <property type="match status" value="1"/>
</dbReference>
<comment type="caution">
    <text evidence="5">The sequence shown here is derived from an EMBL/GenBank/DDBJ whole genome shotgun (WGS) entry which is preliminary data.</text>
</comment>
<name>A0AA88DKE3_FICCA</name>
<keyword evidence="3" id="KW-0611">Plant defense</keyword>
<gene>
    <name evidence="5" type="ORF">TIFTF001_024588</name>
</gene>
<evidence type="ECO:0000256" key="1">
    <source>
        <dbReference type="ARBA" id="ARBA00022737"/>
    </source>
</evidence>
<feature type="domain" description="Disease resistance N-terminal" evidence="4">
    <location>
        <begin position="12"/>
        <end position="95"/>
    </location>
</feature>
<protein>
    <recommendedName>
        <fullName evidence="4">Disease resistance N-terminal domain-containing protein</fullName>
    </recommendedName>
</protein>
<evidence type="ECO:0000313" key="5">
    <source>
        <dbReference type="EMBL" id="GMN55464.1"/>
    </source>
</evidence>
<keyword evidence="6" id="KW-1185">Reference proteome</keyword>
<dbReference type="EMBL" id="BTGU01000057">
    <property type="protein sequence ID" value="GMN55464.1"/>
    <property type="molecule type" value="Genomic_DNA"/>
</dbReference>
<evidence type="ECO:0000256" key="3">
    <source>
        <dbReference type="ARBA" id="ARBA00022821"/>
    </source>
</evidence>
<sequence length="108" mass="12132">MAHLILTPIAGRIIGSLGSAAVREISSLWGVNDELDELEDTMSAIKDVLLDAEEKQLHSHQVRNWLQRLGVAVHIADDLMDEFKTEALRRQLMSGNELSKQVLPCHEY</sequence>
<dbReference type="Proteomes" id="UP001187192">
    <property type="component" value="Unassembled WGS sequence"/>
</dbReference>
<evidence type="ECO:0000313" key="6">
    <source>
        <dbReference type="Proteomes" id="UP001187192"/>
    </source>
</evidence>
<accession>A0AA88DKE3</accession>
<keyword evidence="1" id="KW-0677">Repeat</keyword>
<dbReference type="GO" id="GO:0000166">
    <property type="term" value="F:nucleotide binding"/>
    <property type="evidence" value="ECO:0007669"/>
    <property type="project" value="UniProtKB-KW"/>
</dbReference>
<proteinExistence type="predicted"/>